<feature type="region of interest" description="Disordered" evidence="2">
    <location>
        <begin position="156"/>
        <end position="179"/>
    </location>
</feature>
<keyword evidence="3" id="KW-1133">Transmembrane helix</keyword>
<dbReference type="RefSeq" id="WP_434030192.1">
    <property type="nucleotide sequence ID" value="NZ_BNBA01000073.1"/>
</dbReference>
<name>A0A919FDD2_9XANT</name>
<evidence type="ECO:0000259" key="4">
    <source>
        <dbReference type="PROSITE" id="PS50076"/>
    </source>
</evidence>
<dbReference type="EMBL" id="BNBA01000073">
    <property type="protein sequence ID" value="GHH61643.1"/>
    <property type="molecule type" value="Genomic_DNA"/>
</dbReference>
<evidence type="ECO:0000256" key="2">
    <source>
        <dbReference type="SAM" id="MobiDB-lite"/>
    </source>
</evidence>
<dbReference type="AlphaFoldDB" id="A0A919FDD2"/>
<keyword evidence="3" id="KW-0472">Membrane</keyword>
<feature type="compositionally biased region" description="Low complexity" evidence="2">
    <location>
        <begin position="157"/>
        <end position="170"/>
    </location>
</feature>
<gene>
    <name evidence="5" type="ORF">GCM10009090_38250</name>
</gene>
<dbReference type="Gene3D" id="1.10.287.110">
    <property type="entry name" value="DnaJ domain"/>
    <property type="match status" value="1"/>
</dbReference>
<keyword evidence="3" id="KW-0812">Transmembrane</keyword>
<dbReference type="CDD" id="cd06257">
    <property type="entry name" value="DnaJ"/>
    <property type="match status" value="1"/>
</dbReference>
<keyword evidence="6" id="KW-1185">Reference proteome</keyword>
<reference evidence="5" key="1">
    <citation type="journal article" date="2014" name="Int. J. Syst. Evol. Microbiol.">
        <title>Complete genome sequence of Corynebacterium casei LMG S-19264T (=DSM 44701T), isolated from a smear-ripened cheese.</title>
        <authorList>
            <consortium name="US DOE Joint Genome Institute (JGI-PGF)"/>
            <person name="Walter F."/>
            <person name="Albersmeier A."/>
            <person name="Kalinowski J."/>
            <person name="Ruckert C."/>
        </authorList>
    </citation>
    <scope>NUCLEOTIDE SEQUENCE</scope>
    <source>
        <strain evidence="5">JCM 13306</strain>
    </source>
</reference>
<evidence type="ECO:0000313" key="6">
    <source>
        <dbReference type="Proteomes" id="UP000623958"/>
    </source>
</evidence>
<dbReference type="InterPro" id="IPR001623">
    <property type="entry name" value="DnaJ_domain"/>
</dbReference>
<feature type="transmembrane region" description="Helical" evidence="3">
    <location>
        <begin position="50"/>
        <end position="71"/>
    </location>
</feature>
<accession>A0A919FDD2</accession>
<dbReference type="Proteomes" id="UP000623958">
    <property type="component" value="Unassembled WGS sequence"/>
</dbReference>
<evidence type="ECO:0000313" key="5">
    <source>
        <dbReference type="EMBL" id="GHH61643.1"/>
    </source>
</evidence>
<evidence type="ECO:0000256" key="3">
    <source>
        <dbReference type="SAM" id="Phobius"/>
    </source>
</evidence>
<protein>
    <recommendedName>
        <fullName evidence="4">J domain-containing protein</fullName>
    </recommendedName>
</protein>
<feature type="transmembrane region" description="Helical" evidence="3">
    <location>
        <begin position="12"/>
        <end position="35"/>
    </location>
</feature>
<keyword evidence="1" id="KW-0143">Chaperone</keyword>
<dbReference type="SMART" id="SM00271">
    <property type="entry name" value="DnaJ"/>
    <property type="match status" value="1"/>
</dbReference>
<dbReference type="SUPFAM" id="SSF46565">
    <property type="entry name" value="Chaperone J-domain"/>
    <property type="match status" value="1"/>
</dbReference>
<comment type="caution">
    <text evidence="5">The sequence shown here is derived from an EMBL/GenBank/DDBJ whole genome shotgun (WGS) entry which is preliminary data.</text>
</comment>
<evidence type="ECO:0000256" key="1">
    <source>
        <dbReference type="ARBA" id="ARBA00023186"/>
    </source>
</evidence>
<organism evidence="5 6">
    <name type="scientific">Xanthomonas boreopolis</name>
    <dbReference type="NCBI Taxonomy" id="86183"/>
    <lineage>
        <taxon>Bacteria</taxon>
        <taxon>Pseudomonadati</taxon>
        <taxon>Pseudomonadota</taxon>
        <taxon>Gammaproteobacteria</taxon>
        <taxon>Lysobacterales</taxon>
        <taxon>Lysobacteraceae</taxon>
        <taxon>Xanthomonas</taxon>
    </lineage>
</organism>
<proteinExistence type="predicted"/>
<feature type="domain" description="J" evidence="4">
    <location>
        <begin position="189"/>
        <end position="252"/>
    </location>
</feature>
<reference evidence="5" key="2">
    <citation type="submission" date="2020-09" db="EMBL/GenBank/DDBJ databases">
        <authorList>
            <person name="Sun Q."/>
            <person name="Ohkuma M."/>
        </authorList>
    </citation>
    <scope>NUCLEOTIDE SEQUENCE</scope>
    <source>
        <strain evidence="5">JCM 13306</strain>
    </source>
</reference>
<sequence>MAIRFTHGYDLIFKIGAMVGGIMLVAVAADLLSPISNALERGLKRNDLEWIWIVLMWAYIIGGYIGAIMLLGKTILPYWLPTYLHVRFSLFTKVTPDEASRLGFLFDGSLGGIWYPLGSIRKIDREFRREALFRFANKIAAEHGWRRPFAMPEDNINQQRQQSQQRANASDQTAQNGRSQPTVDAQVFVCLEILGLNQIPASFEAVKLAYRRKIKEFHPDKFAGERPEVIQYAEETSKRLNVAYAFLEQHFVGATA</sequence>
<dbReference type="InterPro" id="IPR036869">
    <property type="entry name" value="J_dom_sf"/>
</dbReference>
<dbReference type="PROSITE" id="PS50076">
    <property type="entry name" value="DNAJ_2"/>
    <property type="match status" value="1"/>
</dbReference>